<dbReference type="PROSITE" id="PS51462">
    <property type="entry name" value="NUDIX"/>
    <property type="match status" value="1"/>
</dbReference>
<comment type="caution">
    <text evidence="6">The sequence shown here is derived from an EMBL/GenBank/DDBJ whole genome shotgun (WGS) entry which is preliminary data.</text>
</comment>
<keyword evidence="7" id="KW-1185">Reference proteome</keyword>
<gene>
    <name evidence="6" type="ORF">IHE55_15035</name>
</gene>
<dbReference type="PANTHER" id="PTHR43046">
    <property type="entry name" value="GDP-MANNOSE MANNOSYL HYDROLASE"/>
    <property type="match status" value="1"/>
</dbReference>
<evidence type="ECO:0000256" key="3">
    <source>
        <dbReference type="ARBA" id="ARBA00022801"/>
    </source>
</evidence>
<dbReference type="EMBL" id="JACYXC010000001">
    <property type="protein sequence ID" value="MBH5336031.1"/>
    <property type="molecule type" value="Genomic_DNA"/>
</dbReference>
<accession>A0ABS0NLK5</accession>
<protein>
    <submittedName>
        <fullName evidence="6">NUDIX domain-containing protein</fullName>
    </submittedName>
</protein>
<proteinExistence type="inferred from homology"/>
<dbReference type="InterPro" id="IPR020084">
    <property type="entry name" value="NUDIX_hydrolase_CS"/>
</dbReference>
<dbReference type="PROSITE" id="PS00893">
    <property type="entry name" value="NUDIX_BOX"/>
    <property type="match status" value="1"/>
</dbReference>
<dbReference type="SUPFAM" id="SSF55811">
    <property type="entry name" value="Nudix"/>
    <property type="match status" value="1"/>
</dbReference>
<organism evidence="6 7">
    <name type="scientific">Streptomyces pactum</name>
    <dbReference type="NCBI Taxonomy" id="68249"/>
    <lineage>
        <taxon>Bacteria</taxon>
        <taxon>Bacillati</taxon>
        <taxon>Actinomycetota</taxon>
        <taxon>Actinomycetes</taxon>
        <taxon>Kitasatosporales</taxon>
        <taxon>Streptomycetaceae</taxon>
        <taxon>Streptomyces</taxon>
    </lineage>
</organism>
<sequence>MACHLLFSVGRVSTDTLENPVDHPAGPLDSVAWLCVRDGRLLSVRTRGRDVFYLPGGKYEPGETAAEALVRELAEEVGVEVAPGSLTEAFTIHDVAHGQDGRPLRMRCFTGGPEDCEPVPGREIAEVAWLGRADLDRCAPAYRKVLARLAADGIVVR</sequence>
<feature type="domain" description="Nudix hydrolase" evidence="5">
    <location>
        <begin position="25"/>
        <end position="151"/>
    </location>
</feature>
<dbReference type="InterPro" id="IPR020476">
    <property type="entry name" value="Nudix_hydrolase"/>
</dbReference>
<evidence type="ECO:0000313" key="7">
    <source>
        <dbReference type="Proteomes" id="UP000807371"/>
    </source>
</evidence>
<dbReference type="InterPro" id="IPR000086">
    <property type="entry name" value="NUDIX_hydrolase_dom"/>
</dbReference>
<evidence type="ECO:0000313" key="6">
    <source>
        <dbReference type="EMBL" id="MBH5336031.1"/>
    </source>
</evidence>
<name>A0ABS0NLK5_9ACTN</name>
<evidence type="ECO:0000259" key="5">
    <source>
        <dbReference type="PROSITE" id="PS51462"/>
    </source>
</evidence>
<dbReference type="Pfam" id="PF00293">
    <property type="entry name" value="NUDIX"/>
    <property type="match status" value="1"/>
</dbReference>
<evidence type="ECO:0000256" key="2">
    <source>
        <dbReference type="ARBA" id="ARBA00005582"/>
    </source>
</evidence>
<dbReference type="PRINTS" id="PR00502">
    <property type="entry name" value="NUDIXFAMILY"/>
</dbReference>
<keyword evidence="3 4" id="KW-0378">Hydrolase</keyword>
<comment type="similarity">
    <text evidence="2 4">Belongs to the Nudix hydrolase family.</text>
</comment>
<dbReference type="Gene3D" id="3.90.79.10">
    <property type="entry name" value="Nucleoside Triphosphate Pyrophosphohydrolase"/>
    <property type="match status" value="1"/>
</dbReference>
<comment type="cofactor">
    <cofactor evidence="1">
        <name>Mg(2+)</name>
        <dbReference type="ChEBI" id="CHEBI:18420"/>
    </cofactor>
</comment>
<evidence type="ECO:0000256" key="1">
    <source>
        <dbReference type="ARBA" id="ARBA00001946"/>
    </source>
</evidence>
<dbReference type="InterPro" id="IPR015797">
    <property type="entry name" value="NUDIX_hydrolase-like_dom_sf"/>
</dbReference>
<evidence type="ECO:0000256" key="4">
    <source>
        <dbReference type="RuleBase" id="RU003476"/>
    </source>
</evidence>
<dbReference type="Proteomes" id="UP000807371">
    <property type="component" value="Unassembled WGS sequence"/>
</dbReference>
<dbReference type="CDD" id="cd04690">
    <property type="entry name" value="NUDIX_Hydrolase"/>
    <property type="match status" value="1"/>
</dbReference>
<reference evidence="6 7" key="1">
    <citation type="submission" date="2020-09" db="EMBL/GenBank/DDBJ databases">
        <title>Biosynthesis of the nuclear factor of activated T cells inhibitor NFAT-133 and its congeners in Streptomyces pactum.</title>
        <authorList>
            <person name="Zhou W."/>
            <person name="Posri P."/>
            <person name="Abugrain M.E."/>
            <person name="Weisberg A.J."/>
            <person name="Chang J.H."/>
            <person name="Mahmud T."/>
        </authorList>
    </citation>
    <scope>NUCLEOTIDE SEQUENCE [LARGE SCALE GENOMIC DNA]</scope>
    <source>
        <strain evidence="6 7">ATCC 27456</strain>
    </source>
</reference>
<dbReference type="PANTHER" id="PTHR43046:SF2">
    <property type="entry name" value="8-OXO-DGTP DIPHOSPHATASE-RELATED"/>
    <property type="match status" value="1"/>
</dbReference>